<evidence type="ECO:0000313" key="2">
    <source>
        <dbReference type="EMBL" id="GAA0271070.1"/>
    </source>
</evidence>
<comment type="caution">
    <text evidence="2">The sequence shown here is derived from an EMBL/GenBank/DDBJ whole genome shotgun (WGS) entry which is preliminary data.</text>
</comment>
<dbReference type="Proteomes" id="UP001501867">
    <property type="component" value="Unassembled WGS sequence"/>
</dbReference>
<proteinExistence type="predicted"/>
<evidence type="ECO:0000313" key="3">
    <source>
        <dbReference type="Proteomes" id="UP001501867"/>
    </source>
</evidence>
<dbReference type="RefSeq" id="WP_344151798.1">
    <property type="nucleotide sequence ID" value="NZ_BAAABV010000005.1"/>
</dbReference>
<dbReference type="EMBL" id="BAAABV010000005">
    <property type="protein sequence ID" value="GAA0271070.1"/>
    <property type="molecule type" value="Genomic_DNA"/>
</dbReference>
<name>A0ABN0V217_9ACTN</name>
<feature type="region of interest" description="Disordered" evidence="1">
    <location>
        <begin position="1"/>
        <end position="25"/>
    </location>
</feature>
<feature type="compositionally biased region" description="Low complexity" evidence="1">
    <location>
        <begin position="1"/>
        <end position="20"/>
    </location>
</feature>
<evidence type="ECO:0000256" key="1">
    <source>
        <dbReference type="SAM" id="MobiDB-lite"/>
    </source>
</evidence>
<organism evidence="2 3">
    <name type="scientific">Streptomyces polychromogenes</name>
    <dbReference type="NCBI Taxonomy" id="67342"/>
    <lineage>
        <taxon>Bacteria</taxon>
        <taxon>Bacillati</taxon>
        <taxon>Actinomycetota</taxon>
        <taxon>Actinomycetes</taxon>
        <taxon>Kitasatosporales</taxon>
        <taxon>Streptomycetaceae</taxon>
        <taxon>Streptomyces</taxon>
    </lineage>
</organism>
<protein>
    <submittedName>
        <fullName evidence="2">Uncharacterized protein</fullName>
    </submittedName>
</protein>
<accession>A0ABN0V217</accession>
<reference evidence="2 3" key="1">
    <citation type="journal article" date="2019" name="Int. J. Syst. Evol. Microbiol.">
        <title>The Global Catalogue of Microorganisms (GCM) 10K type strain sequencing project: providing services to taxonomists for standard genome sequencing and annotation.</title>
        <authorList>
            <consortium name="The Broad Institute Genomics Platform"/>
            <consortium name="The Broad Institute Genome Sequencing Center for Infectious Disease"/>
            <person name="Wu L."/>
            <person name="Ma J."/>
        </authorList>
    </citation>
    <scope>NUCLEOTIDE SEQUENCE [LARGE SCALE GENOMIC DNA]</scope>
    <source>
        <strain evidence="2 3">JCM 4505</strain>
    </source>
</reference>
<gene>
    <name evidence="2" type="ORF">GCM10010302_05800</name>
</gene>
<keyword evidence="3" id="KW-1185">Reference proteome</keyword>
<sequence length="49" mass="5276">MYDETAPQADEAPEQQQGGETFEPNNAFELLDIVPSSDSVAHQPDSVLG</sequence>